<keyword evidence="3" id="KW-1003">Cell membrane</keyword>
<dbReference type="Pfam" id="PF06136">
    <property type="entry name" value="SOK"/>
    <property type="match status" value="1"/>
</dbReference>
<evidence type="ECO:0000313" key="11">
    <source>
        <dbReference type="EMBL" id="KAG0552404.1"/>
    </source>
</evidence>
<evidence type="ECO:0000256" key="9">
    <source>
        <dbReference type="SAM" id="MobiDB-lite"/>
    </source>
</evidence>
<comment type="caution">
    <text evidence="11">The sequence shown here is derived from an EMBL/GenBank/DDBJ whole genome shotgun (WGS) entry which is preliminary data.</text>
</comment>
<keyword evidence="5" id="KW-0472">Membrane</keyword>
<dbReference type="GO" id="GO:0090708">
    <property type="term" value="P:specification of plant organ axis polarity"/>
    <property type="evidence" value="ECO:0007669"/>
    <property type="project" value="UniProtKB-ARBA"/>
</dbReference>
<dbReference type="GO" id="GO:0005886">
    <property type="term" value="C:plasma membrane"/>
    <property type="evidence" value="ECO:0007669"/>
    <property type="project" value="UniProtKB-SubCell"/>
</dbReference>
<evidence type="ECO:0000313" key="12">
    <source>
        <dbReference type="Proteomes" id="UP000807115"/>
    </source>
</evidence>
<feature type="compositionally biased region" description="Acidic residues" evidence="9">
    <location>
        <begin position="311"/>
        <end position="322"/>
    </location>
</feature>
<evidence type="ECO:0000256" key="5">
    <source>
        <dbReference type="ARBA" id="ARBA00023136"/>
    </source>
</evidence>
<feature type="compositionally biased region" description="Basic residues" evidence="9">
    <location>
        <begin position="404"/>
        <end position="414"/>
    </location>
</feature>
<dbReference type="InterPro" id="IPR021182">
    <property type="entry name" value="SOK_magnoliopsida"/>
</dbReference>
<reference evidence="11" key="1">
    <citation type="journal article" date="2019" name="BMC Genomics">
        <title>A new reference genome for Sorghum bicolor reveals high levels of sequence similarity between sweet and grain genotypes: implications for the genetics of sugar metabolism.</title>
        <authorList>
            <person name="Cooper E.A."/>
            <person name="Brenton Z.W."/>
            <person name="Flinn B.S."/>
            <person name="Jenkins J."/>
            <person name="Shu S."/>
            <person name="Flowers D."/>
            <person name="Luo F."/>
            <person name="Wang Y."/>
            <person name="Xia P."/>
            <person name="Barry K."/>
            <person name="Daum C."/>
            <person name="Lipzen A."/>
            <person name="Yoshinaga Y."/>
            <person name="Schmutz J."/>
            <person name="Saski C."/>
            <person name="Vermerris W."/>
            <person name="Kresovich S."/>
        </authorList>
    </citation>
    <scope>NUCLEOTIDE SEQUENCE</scope>
</reference>
<dbReference type="AlphaFoldDB" id="A0A921S5I9"/>
<feature type="region of interest" description="Disordered" evidence="9">
    <location>
        <begin position="1"/>
        <end position="33"/>
    </location>
</feature>
<evidence type="ECO:0000256" key="2">
    <source>
        <dbReference type="ARBA" id="ARBA00022473"/>
    </source>
</evidence>
<protein>
    <recommendedName>
        <fullName evidence="10">SOSEKI DIX-like domain-containing protein</fullName>
    </recommendedName>
</protein>
<accession>A0A921S5I9</accession>
<feature type="region of interest" description="Disordered" evidence="9">
    <location>
        <begin position="192"/>
        <end position="251"/>
    </location>
</feature>
<dbReference type="PIRSF" id="PIRSF031043">
    <property type="entry name" value="UCP031043"/>
    <property type="match status" value="1"/>
</dbReference>
<evidence type="ECO:0000256" key="6">
    <source>
        <dbReference type="ARBA" id="ARBA00023306"/>
    </source>
</evidence>
<feature type="domain" description="SOSEKI DIX-like" evidence="10">
    <location>
        <begin position="43"/>
        <end position="131"/>
    </location>
</feature>
<dbReference type="Proteomes" id="UP000807115">
    <property type="component" value="Chromosome 1"/>
</dbReference>
<dbReference type="GO" id="GO:0051301">
    <property type="term" value="P:cell division"/>
    <property type="evidence" value="ECO:0007669"/>
    <property type="project" value="UniProtKB-KW"/>
</dbReference>
<comment type="subunit">
    <text evidence="8">Homodimer. Forms long polymer filaments with other SOKs proteins polymers (e.g. SOK1, SOK2, SOK3 and SOK4) crucial for polar localization and biological activity. Binds to ANGUSTIFOLIA (AN).</text>
</comment>
<gene>
    <name evidence="11" type="ORF">BDA96_01G504700</name>
</gene>
<evidence type="ECO:0000256" key="7">
    <source>
        <dbReference type="ARBA" id="ARBA00024211"/>
    </source>
</evidence>
<evidence type="ECO:0000256" key="4">
    <source>
        <dbReference type="ARBA" id="ARBA00022618"/>
    </source>
</evidence>
<comment type="similarity">
    <text evidence="7">Belongs to the SOSEKI family.</text>
</comment>
<dbReference type="InterPro" id="IPR048351">
    <property type="entry name" value="SOK_DIX"/>
</dbReference>
<proteinExistence type="inferred from homology"/>
<dbReference type="GO" id="GO:2000067">
    <property type="term" value="P:regulation of root morphogenesis"/>
    <property type="evidence" value="ECO:0007669"/>
    <property type="project" value="UniProtKB-ARBA"/>
</dbReference>
<reference evidence="11" key="2">
    <citation type="submission" date="2020-10" db="EMBL/GenBank/DDBJ databases">
        <authorList>
            <person name="Cooper E.A."/>
            <person name="Brenton Z.W."/>
            <person name="Flinn B.S."/>
            <person name="Jenkins J."/>
            <person name="Shu S."/>
            <person name="Flowers D."/>
            <person name="Luo F."/>
            <person name="Wang Y."/>
            <person name="Xia P."/>
            <person name="Barry K."/>
            <person name="Daum C."/>
            <person name="Lipzen A."/>
            <person name="Yoshinaga Y."/>
            <person name="Schmutz J."/>
            <person name="Saski C."/>
            <person name="Vermerris W."/>
            <person name="Kresovich S."/>
        </authorList>
    </citation>
    <scope>NUCLEOTIDE SEQUENCE</scope>
</reference>
<keyword evidence="2" id="KW-0217">Developmental protein</keyword>
<keyword evidence="6" id="KW-0131">Cell cycle</keyword>
<dbReference type="GO" id="GO:0051302">
    <property type="term" value="P:regulation of cell division"/>
    <property type="evidence" value="ECO:0007669"/>
    <property type="project" value="UniProtKB-ARBA"/>
</dbReference>
<evidence type="ECO:0000256" key="3">
    <source>
        <dbReference type="ARBA" id="ARBA00022475"/>
    </source>
</evidence>
<dbReference type="PANTHER" id="PTHR31083">
    <property type="entry name" value="UPSTREAM OF FLC PROTEIN (DUF966)"/>
    <property type="match status" value="1"/>
</dbReference>
<evidence type="ECO:0000256" key="8">
    <source>
        <dbReference type="ARBA" id="ARBA00046534"/>
    </source>
</evidence>
<keyword evidence="4" id="KW-0132">Cell division</keyword>
<organism evidence="11 12">
    <name type="scientific">Sorghum bicolor</name>
    <name type="common">Sorghum</name>
    <name type="synonym">Sorghum vulgare</name>
    <dbReference type="NCBI Taxonomy" id="4558"/>
    <lineage>
        <taxon>Eukaryota</taxon>
        <taxon>Viridiplantae</taxon>
        <taxon>Streptophyta</taxon>
        <taxon>Embryophyta</taxon>
        <taxon>Tracheophyta</taxon>
        <taxon>Spermatophyta</taxon>
        <taxon>Magnoliopsida</taxon>
        <taxon>Liliopsida</taxon>
        <taxon>Poales</taxon>
        <taxon>Poaceae</taxon>
        <taxon>PACMAD clade</taxon>
        <taxon>Panicoideae</taxon>
        <taxon>Andropogonodae</taxon>
        <taxon>Andropogoneae</taxon>
        <taxon>Sorghinae</taxon>
        <taxon>Sorghum</taxon>
    </lineage>
</organism>
<evidence type="ECO:0000259" key="10">
    <source>
        <dbReference type="Pfam" id="PF06136"/>
    </source>
</evidence>
<dbReference type="EMBL" id="CM027680">
    <property type="protein sequence ID" value="KAG0552404.1"/>
    <property type="molecule type" value="Genomic_DNA"/>
</dbReference>
<comment type="subcellular location">
    <subcellularLocation>
        <location evidence="1">Cell membrane</location>
        <topology evidence="1">Peripheral membrane protein</topology>
        <orientation evidence="1">Cytoplasmic side</orientation>
    </subcellularLocation>
</comment>
<name>A0A921S5I9_SORBI</name>
<dbReference type="InterPro" id="IPR010369">
    <property type="entry name" value="SOK"/>
</dbReference>
<sequence length="414" mass="44966">MEAGGAGGRRPAVGRVEASPERGRPTAYALSARPAPARPMRKVQIIYYLCRNGQLEHPHFMELAQHPHQPLRLKDVMDRLTLLRGKGMPALFSWSCKRNYKNGYVWNDLSENDVIYPSDGVEYVLKGSEIFPGCSSDRFQHLRVTDRSPTKPALALPHMSHKQYADSYRDDAVEDREDDELGYSYHHRRTASSGRLVAARADKPAVSARATNRARPVELPVEETSPPSSTSSDKPPAPATTHQQQTGRRASDLLQEPVEPSRPASMLLQLIACGSTAPVAAGGGGGSGRCRAEPRRSCGLVSRLSARGGADEDGDEDEEEEAAGVELGRRFGHLAVENKEYFSGSIVEGAGGRGTPLPASSLKRSNSYNEERSCRPGAGAIGEETTMMDEQMEGDGGIRGRCIPGRKKPTPPQK</sequence>
<evidence type="ECO:0000256" key="1">
    <source>
        <dbReference type="ARBA" id="ARBA00004413"/>
    </source>
</evidence>
<feature type="region of interest" description="Disordered" evidence="9">
    <location>
        <begin position="303"/>
        <end position="322"/>
    </location>
</feature>
<feature type="compositionally biased region" description="Low complexity" evidence="9">
    <location>
        <begin position="224"/>
        <end position="234"/>
    </location>
</feature>
<dbReference type="PANTHER" id="PTHR31083:SF18">
    <property type="entry name" value="PROTEIN SOSEKI 2"/>
    <property type="match status" value="1"/>
</dbReference>
<feature type="region of interest" description="Disordered" evidence="9">
    <location>
        <begin position="351"/>
        <end position="414"/>
    </location>
</feature>
<dbReference type="GO" id="GO:0051258">
    <property type="term" value="P:protein polymerization"/>
    <property type="evidence" value="ECO:0007669"/>
    <property type="project" value="UniProtKB-ARBA"/>
</dbReference>